<feature type="region of interest" description="Disordered" evidence="1">
    <location>
        <begin position="1"/>
        <end position="416"/>
    </location>
</feature>
<feature type="compositionally biased region" description="Low complexity" evidence="1">
    <location>
        <begin position="126"/>
        <end position="160"/>
    </location>
</feature>
<feature type="compositionally biased region" description="Low complexity" evidence="1">
    <location>
        <begin position="334"/>
        <end position="343"/>
    </location>
</feature>
<protein>
    <submittedName>
        <fullName evidence="2">Uncharacterized protein</fullName>
    </submittedName>
</protein>
<dbReference type="InterPro" id="IPR038538">
    <property type="entry name" value="MTERF_sf"/>
</dbReference>
<dbReference type="Proteomes" id="UP000612055">
    <property type="component" value="Unassembled WGS sequence"/>
</dbReference>
<feature type="compositionally biased region" description="Pro residues" evidence="1">
    <location>
        <begin position="441"/>
        <end position="454"/>
    </location>
</feature>
<evidence type="ECO:0000313" key="2">
    <source>
        <dbReference type="EMBL" id="KAG2491484.1"/>
    </source>
</evidence>
<feature type="compositionally biased region" description="Low complexity" evidence="1">
    <location>
        <begin position="12"/>
        <end position="28"/>
    </location>
</feature>
<accession>A0A836BXR7</accession>
<comment type="caution">
    <text evidence="2">The sequence shown here is derived from an EMBL/GenBank/DDBJ whole genome shotgun (WGS) entry which is preliminary data.</text>
</comment>
<feature type="compositionally biased region" description="Low complexity" evidence="1">
    <location>
        <begin position="221"/>
        <end position="232"/>
    </location>
</feature>
<proteinExistence type="predicted"/>
<evidence type="ECO:0000256" key="1">
    <source>
        <dbReference type="SAM" id="MobiDB-lite"/>
    </source>
</evidence>
<feature type="compositionally biased region" description="Polar residues" evidence="1">
    <location>
        <begin position="233"/>
        <end position="244"/>
    </location>
</feature>
<feature type="compositionally biased region" description="Pro residues" evidence="1">
    <location>
        <begin position="314"/>
        <end position="333"/>
    </location>
</feature>
<feature type="compositionally biased region" description="Low complexity" evidence="1">
    <location>
        <begin position="195"/>
        <end position="207"/>
    </location>
</feature>
<feature type="compositionally biased region" description="Low complexity" evidence="1">
    <location>
        <begin position="430"/>
        <end position="440"/>
    </location>
</feature>
<feature type="region of interest" description="Disordered" evidence="1">
    <location>
        <begin position="430"/>
        <end position="459"/>
    </location>
</feature>
<feature type="compositionally biased region" description="Low complexity" evidence="1">
    <location>
        <begin position="356"/>
        <end position="365"/>
    </location>
</feature>
<feature type="compositionally biased region" description="Low complexity" evidence="1">
    <location>
        <begin position="848"/>
        <end position="881"/>
    </location>
</feature>
<dbReference type="AlphaFoldDB" id="A0A836BXR7"/>
<feature type="compositionally biased region" description="Low complexity" evidence="1">
    <location>
        <begin position="254"/>
        <end position="313"/>
    </location>
</feature>
<sequence length="889" mass="88850">MYNSPVPRPGVSASAEQPAAASPAAANSRGRRKRLPSAIAEAREAATDTAVAAQAPVLSAPADGEPATAASAAADAGAAPTKSYRRRKAASPADSPASAAADAAPASAAADAGAAPTKSSRRRKAATPTQTPDSPADADAAPASTAADAPAAAARPASTAESFGEGPKPSSKRGRKPRSASADPHASPQGPGVFASPEEPAAASDAAVGSSRGRPKRLSNAIAEAGEAQAGATVSSQDPASSEPVNRRRKAAVRDAASAAAADEDTATTIAAATAAAASAATAARPASHRSTAVRPANLPAAAAPAPASTSPAAAPPPPAPVGPAGPFAPPKQPLLGLYAPLGALGGAPPPPPQQPAEEAAASSGRWEGEPPAGGLSHTDVGIGAGSDEEQREEGAVPGDPAQAQAQADGARAWVSDRHRIRATSYRAARSLQAARRSPGVPKPSAPAAAPPVGGPGDDLDVLEMVGFRGSGAKDGKPGPGGGGAAFSAAELAGIAEGLTAAEARLAAEAGRAEAAMAEVWKALKCSTPGAQMKLWCGMLERRLLLQLGPGQAAARARTLAGLLVEQKALAALLRRRPGWLLAREPEQALSRLLQLAEAVGVAVADVLDVAAVVPRLLDEQPDTVRQRTAEMAAALSGGLAPPPSNPRALVAAMIRQRPSLLVAGAGDWGWRLRMLREWGFVSKAAALLRARRYDPSLACGVLAELVGDDGTAALRLAFPSNGDVALRDRLRPVYAEHGDVGVVTECPEIRELGFRHYTDPLAPEHAYDRKAVSKWVGDNRERLMQLARGDEDRTGQGPDRAGQGSSGGGLVFSEEEVLAAMSAIEAKQAQRRAKAVAMMAAAGGPVAAAAAGGSGAPGAAAAAGVAGRPEGAGARPRPSASQAELGEG</sequence>
<feature type="region of interest" description="Disordered" evidence="1">
    <location>
        <begin position="848"/>
        <end position="889"/>
    </location>
</feature>
<evidence type="ECO:0000313" key="3">
    <source>
        <dbReference type="Proteomes" id="UP000612055"/>
    </source>
</evidence>
<feature type="region of interest" description="Disordered" evidence="1">
    <location>
        <begin position="788"/>
        <end position="810"/>
    </location>
</feature>
<keyword evidence="3" id="KW-1185">Reference proteome</keyword>
<gene>
    <name evidence="2" type="ORF">HYH03_010268</name>
</gene>
<name>A0A836BXR7_9CHLO</name>
<feature type="compositionally biased region" description="Low complexity" evidence="1">
    <location>
        <begin position="90"/>
        <end position="116"/>
    </location>
</feature>
<dbReference type="EMBL" id="JAEHOE010000053">
    <property type="protein sequence ID" value="KAG2491484.1"/>
    <property type="molecule type" value="Genomic_DNA"/>
</dbReference>
<dbReference type="Gene3D" id="1.25.70.10">
    <property type="entry name" value="Transcription termination factor 3, mitochondrial"/>
    <property type="match status" value="1"/>
</dbReference>
<organism evidence="2 3">
    <name type="scientific">Edaphochlamys debaryana</name>
    <dbReference type="NCBI Taxonomy" id="47281"/>
    <lineage>
        <taxon>Eukaryota</taxon>
        <taxon>Viridiplantae</taxon>
        <taxon>Chlorophyta</taxon>
        <taxon>core chlorophytes</taxon>
        <taxon>Chlorophyceae</taxon>
        <taxon>CS clade</taxon>
        <taxon>Chlamydomonadales</taxon>
        <taxon>Chlamydomonadales incertae sedis</taxon>
        <taxon>Edaphochlamys</taxon>
    </lineage>
</organism>
<reference evidence="2" key="1">
    <citation type="journal article" date="2020" name="bioRxiv">
        <title>Comparative genomics of Chlamydomonas.</title>
        <authorList>
            <person name="Craig R.J."/>
            <person name="Hasan A.R."/>
            <person name="Ness R.W."/>
            <person name="Keightley P.D."/>
        </authorList>
    </citation>
    <scope>NUCLEOTIDE SEQUENCE</scope>
    <source>
        <strain evidence="2">CCAP 11/70</strain>
    </source>
</reference>
<feature type="compositionally biased region" description="Low complexity" evidence="1">
    <location>
        <begin position="396"/>
        <end position="413"/>
    </location>
</feature>
<feature type="compositionally biased region" description="Low complexity" evidence="1">
    <location>
        <begin position="47"/>
        <end position="81"/>
    </location>
</feature>